<protein>
    <recommendedName>
        <fullName evidence="5">Chitin-binding type-4 domain-containing protein</fullName>
    </recommendedName>
</protein>
<keyword evidence="2" id="KW-0732">Signal</keyword>
<dbReference type="PANTHER" id="PTHR36182">
    <property type="entry name" value="PROTEIN, PUTATIVE (AFU_ORTHOLOGUE AFUA_6G10930)-RELATED"/>
    <property type="match status" value="1"/>
</dbReference>
<evidence type="ECO:0008006" key="5">
    <source>
        <dbReference type="Google" id="ProtNLM"/>
    </source>
</evidence>
<feature type="chain" id="PRO_5046739673" description="Chitin-binding type-4 domain-containing protein" evidence="2">
    <location>
        <begin position="22"/>
        <end position="386"/>
    </location>
</feature>
<evidence type="ECO:0000313" key="4">
    <source>
        <dbReference type="Proteomes" id="UP001172684"/>
    </source>
</evidence>
<sequence length="386" mass="40095">MVFSKATLAALAMSLFTSVNAHMVISNPVPYGQSSLNNSPLENSGSDFPCKQRPGVYDITKMNNMPVGVPQKLTFMGGATHGGGSCQVSVTLDQKPTKNSQWKVVHSIIGGCPANVDGNLSDNAQGTNAGQFEFTLPKGMPNGQYTLAWTWFNKVGNREMYMNCAPIEVTGGSSDNTVFNSLPDMFVANLPREECQTPSDTNLIFPNPGDSVQTVNAASPGTVSGSNCAAQTKLGAGAGNAGTPVQPTSRPSSSAPASSPAISSAISSATSSKAGGDFAARPTATSLATVTLTRSAPASSRTGNAPPPPANTAPAGKCGVGAAPCTGEGMYCFSTTKWGLCENGCAVERFVAPKTECRNNSIQHVAAGKRDFLRRHAHRRHFQNSI</sequence>
<dbReference type="Proteomes" id="UP001172684">
    <property type="component" value="Unassembled WGS sequence"/>
</dbReference>
<name>A0ABQ9NJV4_9PEZI</name>
<dbReference type="EMBL" id="JAPDRL010000074">
    <property type="protein sequence ID" value="KAJ9659539.1"/>
    <property type="molecule type" value="Genomic_DNA"/>
</dbReference>
<evidence type="ECO:0000256" key="1">
    <source>
        <dbReference type="SAM" id="MobiDB-lite"/>
    </source>
</evidence>
<feature type="compositionally biased region" description="Low complexity" evidence="1">
    <location>
        <begin position="247"/>
        <end position="261"/>
    </location>
</feature>
<organism evidence="3 4">
    <name type="scientific">Coniosporium apollinis</name>
    <dbReference type="NCBI Taxonomy" id="61459"/>
    <lineage>
        <taxon>Eukaryota</taxon>
        <taxon>Fungi</taxon>
        <taxon>Dikarya</taxon>
        <taxon>Ascomycota</taxon>
        <taxon>Pezizomycotina</taxon>
        <taxon>Dothideomycetes</taxon>
        <taxon>Dothideomycetes incertae sedis</taxon>
        <taxon>Coniosporium</taxon>
    </lineage>
</organism>
<reference evidence="3" key="1">
    <citation type="submission" date="2022-10" db="EMBL/GenBank/DDBJ databases">
        <title>Culturing micro-colonial fungi from biological soil crusts in the Mojave desert and describing Neophaeococcomyces mojavensis, and introducing the new genera and species Taxawa tesnikishii.</title>
        <authorList>
            <person name="Kurbessoian T."/>
            <person name="Stajich J.E."/>
        </authorList>
    </citation>
    <scope>NUCLEOTIDE SEQUENCE</scope>
    <source>
        <strain evidence="3">TK_1</strain>
    </source>
</reference>
<proteinExistence type="predicted"/>
<feature type="region of interest" description="Disordered" evidence="1">
    <location>
        <begin position="238"/>
        <end position="261"/>
    </location>
</feature>
<gene>
    <name evidence="3" type="ORF">H2201_007288</name>
</gene>
<dbReference type="PANTHER" id="PTHR36182:SF2">
    <property type="entry name" value="LYTIC POLYSACCHARIDE MONOOXYGENASE"/>
    <property type="match status" value="1"/>
</dbReference>
<keyword evidence="4" id="KW-1185">Reference proteome</keyword>
<feature type="region of interest" description="Disordered" evidence="1">
    <location>
        <begin position="293"/>
        <end position="316"/>
    </location>
</feature>
<evidence type="ECO:0000256" key="2">
    <source>
        <dbReference type="SAM" id="SignalP"/>
    </source>
</evidence>
<evidence type="ECO:0000313" key="3">
    <source>
        <dbReference type="EMBL" id="KAJ9659539.1"/>
    </source>
</evidence>
<comment type="caution">
    <text evidence="3">The sequence shown here is derived from an EMBL/GenBank/DDBJ whole genome shotgun (WGS) entry which is preliminary data.</text>
</comment>
<dbReference type="Gene3D" id="2.70.50.70">
    <property type="match status" value="1"/>
</dbReference>
<feature type="signal peptide" evidence="2">
    <location>
        <begin position="1"/>
        <end position="21"/>
    </location>
</feature>
<accession>A0ABQ9NJV4</accession>